<evidence type="ECO:0000313" key="2">
    <source>
        <dbReference type="Proteomes" id="UP000828390"/>
    </source>
</evidence>
<dbReference type="AlphaFoldDB" id="A0A9D4RBV3"/>
<reference evidence="1" key="2">
    <citation type="submission" date="2020-11" db="EMBL/GenBank/DDBJ databases">
        <authorList>
            <person name="McCartney M.A."/>
            <person name="Auch B."/>
            <person name="Kono T."/>
            <person name="Mallez S."/>
            <person name="Becker A."/>
            <person name="Gohl D.M."/>
            <person name="Silverstein K.A.T."/>
            <person name="Koren S."/>
            <person name="Bechman K.B."/>
            <person name="Herman A."/>
            <person name="Abrahante J.E."/>
            <person name="Garbe J."/>
        </authorList>
    </citation>
    <scope>NUCLEOTIDE SEQUENCE</scope>
    <source>
        <strain evidence="1">Duluth1</strain>
        <tissue evidence="1">Whole animal</tissue>
    </source>
</reference>
<proteinExistence type="predicted"/>
<accession>A0A9D4RBV3</accession>
<dbReference type="EMBL" id="JAIWYP010000002">
    <property type="protein sequence ID" value="KAH3861748.1"/>
    <property type="molecule type" value="Genomic_DNA"/>
</dbReference>
<reference evidence="1" key="1">
    <citation type="journal article" date="2019" name="bioRxiv">
        <title>The Genome of the Zebra Mussel, Dreissena polymorpha: A Resource for Invasive Species Research.</title>
        <authorList>
            <person name="McCartney M.A."/>
            <person name="Auch B."/>
            <person name="Kono T."/>
            <person name="Mallez S."/>
            <person name="Zhang Y."/>
            <person name="Obille A."/>
            <person name="Becker A."/>
            <person name="Abrahante J.E."/>
            <person name="Garbe J."/>
            <person name="Badalamenti J.P."/>
            <person name="Herman A."/>
            <person name="Mangelson H."/>
            <person name="Liachko I."/>
            <person name="Sullivan S."/>
            <person name="Sone E.D."/>
            <person name="Koren S."/>
            <person name="Silverstein K.A.T."/>
            <person name="Beckman K.B."/>
            <person name="Gohl D.M."/>
        </authorList>
    </citation>
    <scope>NUCLEOTIDE SEQUENCE</scope>
    <source>
        <strain evidence="1">Duluth1</strain>
        <tissue evidence="1">Whole animal</tissue>
    </source>
</reference>
<evidence type="ECO:0000313" key="1">
    <source>
        <dbReference type="EMBL" id="KAH3861748.1"/>
    </source>
</evidence>
<dbReference type="Proteomes" id="UP000828390">
    <property type="component" value="Unassembled WGS sequence"/>
</dbReference>
<name>A0A9D4RBV3_DREPO</name>
<comment type="caution">
    <text evidence="1">The sequence shown here is derived from an EMBL/GenBank/DDBJ whole genome shotgun (WGS) entry which is preliminary data.</text>
</comment>
<gene>
    <name evidence="1" type="ORF">DPMN_024682</name>
</gene>
<protein>
    <submittedName>
        <fullName evidence="1">Uncharacterized protein</fullName>
    </submittedName>
</protein>
<organism evidence="1 2">
    <name type="scientific">Dreissena polymorpha</name>
    <name type="common">Zebra mussel</name>
    <name type="synonym">Mytilus polymorpha</name>
    <dbReference type="NCBI Taxonomy" id="45954"/>
    <lineage>
        <taxon>Eukaryota</taxon>
        <taxon>Metazoa</taxon>
        <taxon>Spiralia</taxon>
        <taxon>Lophotrochozoa</taxon>
        <taxon>Mollusca</taxon>
        <taxon>Bivalvia</taxon>
        <taxon>Autobranchia</taxon>
        <taxon>Heteroconchia</taxon>
        <taxon>Euheterodonta</taxon>
        <taxon>Imparidentia</taxon>
        <taxon>Neoheterodontei</taxon>
        <taxon>Myida</taxon>
        <taxon>Dreissenoidea</taxon>
        <taxon>Dreissenidae</taxon>
        <taxon>Dreissena</taxon>
    </lineage>
</organism>
<keyword evidence="2" id="KW-1185">Reference proteome</keyword>
<sequence>MNFYNPEKKEDYDIISGIRPHPTFFLSPKALNVLQSLQHPYVFDQNNQISGPLTT</sequence>